<dbReference type="Pfam" id="PF00535">
    <property type="entry name" value="Glycos_transf_2"/>
    <property type="match status" value="1"/>
</dbReference>
<gene>
    <name evidence="2" type="ORF">LPB138_01900</name>
</gene>
<proteinExistence type="predicted"/>
<dbReference type="InterPro" id="IPR001173">
    <property type="entry name" value="Glyco_trans_2-like"/>
</dbReference>
<dbReference type="RefSeq" id="WP_070235624.1">
    <property type="nucleotide sequence ID" value="NZ_CP017478.1"/>
</dbReference>
<dbReference type="Gene3D" id="3.90.550.10">
    <property type="entry name" value="Spore Coat Polysaccharide Biosynthesis Protein SpsA, Chain A"/>
    <property type="match status" value="1"/>
</dbReference>
<name>A0A1D8P4M1_9FLAO</name>
<dbReference type="OrthoDB" id="635429at2"/>
<accession>A0A1D8P4M1</accession>
<dbReference type="EMBL" id="CP017478">
    <property type="protein sequence ID" value="AOW19508.1"/>
    <property type="molecule type" value="Genomic_DNA"/>
</dbReference>
<reference evidence="2 3" key="1">
    <citation type="submission" date="2016-10" db="EMBL/GenBank/DDBJ databases">
        <title>Lutibacter sp. LPB0138, isolated from marine gastropod.</title>
        <authorList>
            <person name="Kim E."/>
            <person name="Yi H."/>
        </authorList>
    </citation>
    <scope>NUCLEOTIDE SEQUENCE [LARGE SCALE GENOMIC DNA]</scope>
    <source>
        <strain evidence="2 3">LPB0138</strain>
    </source>
</reference>
<dbReference type="STRING" id="1850246.LPB138_01900"/>
<protein>
    <recommendedName>
        <fullName evidence="1">Glycosyltransferase 2-like domain-containing protein</fullName>
    </recommendedName>
</protein>
<evidence type="ECO:0000313" key="3">
    <source>
        <dbReference type="Proteomes" id="UP000176050"/>
    </source>
</evidence>
<evidence type="ECO:0000259" key="1">
    <source>
        <dbReference type="Pfam" id="PF00535"/>
    </source>
</evidence>
<dbReference type="InterPro" id="IPR029044">
    <property type="entry name" value="Nucleotide-diphossugar_trans"/>
</dbReference>
<dbReference type="PANTHER" id="PTHR22916">
    <property type="entry name" value="GLYCOSYLTRANSFERASE"/>
    <property type="match status" value="1"/>
</dbReference>
<sequence length="306" mass="36173">MAKVTIVLPSYNHANFLNDRLESILNQTYKDWEIIIIDDKSTDKSIDILNQFVKKNKSKIKHFIVNSKNSGSGYLSWKKGIELAKTEYIWIAETDDYSDINFLSNSIKVLNENKECALTFCTSVYVDINKKTLYDSTARTKNLYVDNDDCKVFNSLILENVLPFNTYITNGSSVVFKKPKNKIPNEIFINKQSSDIFLWTYLVKNKSFAFINKKLNYFRRHEDSTTSKISELDKESVYYEKANYLNYFSCQEKYIEFINHYIKHIVNANKMKIFDISAILKIEKIKFLRLKYLQLLFKFYLNKIFR</sequence>
<dbReference type="Proteomes" id="UP000176050">
    <property type="component" value="Chromosome"/>
</dbReference>
<dbReference type="GO" id="GO:0016758">
    <property type="term" value="F:hexosyltransferase activity"/>
    <property type="evidence" value="ECO:0007669"/>
    <property type="project" value="UniProtKB-ARBA"/>
</dbReference>
<keyword evidence="3" id="KW-1185">Reference proteome</keyword>
<dbReference type="AlphaFoldDB" id="A0A1D8P4M1"/>
<feature type="domain" description="Glycosyltransferase 2-like" evidence="1">
    <location>
        <begin position="5"/>
        <end position="136"/>
    </location>
</feature>
<dbReference type="PANTHER" id="PTHR22916:SF56">
    <property type="entry name" value="GLYCOSYL TRANSFERASE"/>
    <property type="match status" value="1"/>
</dbReference>
<dbReference type="SUPFAM" id="SSF53448">
    <property type="entry name" value="Nucleotide-diphospho-sugar transferases"/>
    <property type="match status" value="1"/>
</dbReference>
<dbReference type="KEGG" id="lul:LPB138_01900"/>
<evidence type="ECO:0000313" key="2">
    <source>
        <dbReference type="EMBL" id="AOW19508.1"/>
    </source>
</evidence>
<organism evidence="2 3">
    <name type="scientific">Urechidicola croceus</name>
    <dbReference type="NCBI Taxonomy" id="1850246"/>
    <lineage>
        <taxon>Bacteria</taxon>
        <taxon>Pseudomonadati</taxon>
        <taxon>Bacteroidota</taxon>
        <taxon>Flavobacteriia</taxon>
        <taxon>Flavobacteriales</taxon>
        <taxon>Flavobacteriaceae</taxon>
        <taxon>Urechidicola</taxon>
    </lineage>
</organism>